<dbReference type="AlphaFoldDB" id="A0A6L5XCX1"/>
<evidence type="ECO:0000256" key="1">
    <source>
        <dbReference type="SAM" id="SignalP"/>
    </source>
</evidence>
<evidence type="ECO:0000313" key="3">
    <source>
        <dbReference type="EMBL" id="MSS17477.1"/>
    </source>
</evidence>
<proteinExistence type="predicted"/>
<organism evidence="3 4">
    <name type="scientific">Sodaliphilus pleomorphus</name>
    <dbReference type="NCBI Taxonomy" id="2606626"/>
    <lineage>
        <taxon>Bacteria</taxon>
        <taxon>Pseudomonadati</taxon>
        <taxon>Bacteroidota</taxon>
        <taxon>Bacteroidia</taxon>
        <taxon>Bacteroidales</taxon>
        <taxon>Muribaculaceae</taxon>
        <taxon>Sodaliphilus</taxon>
    </lineage>
</organism>
<dbReference type="RefSeq" id="WP_154328681.1">
    <property type="nucleotide sequence ID" value="NZ_CP045696.1"/>
</dbReference>
<accession>A0A6L5XCX1</accession>
<evidence type="ECO:0000313" key="4">
    <source>
        <dbReference type="Proteomes" id="UP000483362"/>
    </source>
</evidence>
<evidence type="ECO:0000259" key="2">
    <source>
        <dbReference type="Pfam" id="PF17116"/>
    </source>
</evidence>
<name>A0A6L5XCX1_9BACT</name>
<sequence>MKTFLFTVLCGMLLAGQAMAQAVNTLPQVLDSKVKSVQIAPSSNLYLPPIYVMGSDDVLNITFDYLDYDVHYLRYSVRHCNANWQPSVLVPSEYVSGFNEADITDYAQSNSTFVHYYNYNFTLPNADMQFYKSGNYLLTVYEQENPEKVLFQARLAVCENTVAVHVDATSRTDVDYNDRHQQVSFTVDYKQGLIADPYNELTAVVSQNSRLDNEVYLTRPFMVSPGQVTYDHNRSLIFPAGNEYRRIETVNLHSLNMGVERVQYFEPYYHATLRVDEVRAASPYLYDKTQHGHFTIRNAESDYSATESDYLVTHFSLDCDRMTGGKIYVQGAFTQGLPAADCEMHYDQPSGTYTCDMLLKQGAYNYQYLWVPNGSSVGQTGPIEGDKYQTTNEYLVKVYDRPSGERYDRLIGYGINYGGK</sequence>
<keyword evidence="1" id="KW-0732">Signal</keyword>
<gene>
    <name evidence="3" type="ORF">FYJ29_06875</name>
</gene>
<keyword evidence="4" id="KW-1185">Reference proteome</keyword>
<dbReference type="Proteomes" id="UP000483362">
    <property type="component" value="Unassembled WGS sequence"/>
</dbReference>
<reference evidence="3 4" key="1">
    <citation type="submission" date="2019-08" db="EMBL/GenBank/DDBJ databases">
        <title>In-depth cultivation of the pig gut microbiome towards novel bacterial diversity and tailored functional studies.</title>
        <authorList>
            <person name="Wylensek D."/>
            <person name="Hitch T.C.A."/>
            <person name="Clavel T."/>
        </authorList>
    </citation>
    <scope>NUCLEOTIDE SEQUENCE [LARGE SCALE GENOMIC DNA]</scope>
    <source>
        <strain evidence="3 4">Oil-RF-744-WCA-WT-10</strain>
    </source>
</reference>
<dbReference type="InterPro" id="IPR031345">
    <property type="entry name" value="T9SS_Plug_N"/>
</dbReference>
<feature type="signal peptide" evidence="1">
    <location>
        <begin position="1"/>
        <end position="20"/>
    </location>
</feature>
<comment type="caution">
    <text evidence="3">The sequence shown here is derived from an EMBL/GenBank/DDBJ whole genome shotgun (WGS) entry which is preliminary data.</text>
</comment>
<dbReference type="EMBL" id="VULT01000009">
    <property type="protein sequence ID" value="MSS17477.1"/>
    <property type="molecule type" value="Genomic_DNA"/>
</dbReference>
<protein>
    <submittedName>
        <fullName evidence="3">DUF5103 domain-containing protein</fullName>
    </submittedName>
</protein>
<feature type="chain" id="PRO_5026800044" evidence="1">
    <location>
        <begin position="21"/>
        <end position="420"/>
    </location>
</feature>
<feature type="domain" description="Type 9 secretion system plug protein N-terminal" evidence="2">
    <location>
        <begin position="34"/>
        <end position="159"/>
    </location>
</feature>
<dbReference type="Pfam" id="PF17116">
    <property type="entry name" value="T9SS_plug_1st"/>
    <property type="match status" value="1"/>
</dbReference>